<gene>
    <name evidence="8" type="ORF">EIO64_11245</name>
</gene>
<dbReference type="InterPro" id="IPR014284">
    <property type="entry name" value="RNA_pol_sigma-70_dom"/>
</dbReference>
<dbReference type="PANTHER" id="PTHR43133:SF8">
    <property type="entry name" value="RNA POLYMERASE SIGMA FACTOR HI_1459-RELATED"/>
    <property type="match status" value="1"/>
</dbReference>
<keyword evidence="2" id="KW-0805">Transcription regulation</keyword>
<dbReference type="KEGG" id="obj:EIO64_11245"/>
<dbReference type="GeneID" id="89520415"/>
<keyword evidence="3" id="KW-0731">Sigma factor</keyword>
<evidence type="ECO:0000259" key="6">
    <source>
        <dbReference type="Pfam" id="PF04542"/>
    </source>
</evidence>
<evidence type="ECO:0000256" key="2">
    <source>
        <dbReference type="ARBA" id="ARBA00023015"/>
    </source>
</evidence>
<evidence type="ECO:0000313" key="8">
    <source>
        <dbReference type="EMBL" id="QCI59721.1"/>
    </source>
</evidence>
<feature type="domain" description="RNA polymerase sigma-70 region 2" evidence="6">
    <location>
        <begin position="23"/>
        <end position="90"/>
    </location>
</feature>
<evidence type="ECO:0000313" key="9">
    <source>
        <dbReference type="Proteomes" id="UP000298642"/>
    </source>
</evidence>
<evidence type="ECO:0000256" key="1">
    <source>
        <dbReference type="ARBA" id="ARBA00010641"/>
    </source>
</evidence>
<dbReference type="InterPro" id="IPR013325">
    <property type="entry name" value="RNA_pol_sigma_r2"/>
</dbReference>
<dbReference type="Proteomes" id="UP000298642">
    <property type="component" value="Chromosome"/>
</dbReference>
<feature type="domain" description="RNA polymerase sigma factor 70 region 4 type 2" evidence="7">
    <location>
        <begin position="120"/>
        <end position="165"/>
    </location>
</feature>
<evidence type="ECO:0000256" key="5">
    <source>
        <dbReference type="ARBA" id="ARBA00023163"/>
    </source>
</evidence>
<dbReference type="NCBIfam" id="TIGR02937">
    <property type="entry name" value="sigma70-ECF"/>
    <property type="match status" value="1"/>
</dbReference>
<dbReference type="InterPro" id="IPR036388">
    <property type="entry name" value="WH-like_DNA-bd_sf"/>
</dbReference>
<keyword evidence="9" id="KW-1185">Reference proteome</keyword>
<keyword evidence="4" id="KW-0238">DNA-binding</keyword>
<dbReference type="Gene3D" id="1.10.10.10">
    <property type="entry name" value="Winged helix-like DNA-binding domain superfamily/Winged helix DNA-binding domain"/>
    <property type="match status" value="1"/>
</dbReference>
<reference evidence="9" key="1">
    <citation type="submission" date="2018-12" db="EMBL/GenBank/DDBJ databases">
        <title>Dusodibacter welbiota gen. nov., sp. nov., isolated from human faeces and emended description of the Oscillibacter genus.</title>
        <authorList>
            <person name="Le Roy T."/>
            <person name="Van der Smissen P."/>
            <person name="Delzenne N."/>
            <person name="Muccioli G."/>
            <person name="Collet J.F."/>
            <person name="Cani P.D."/>
        </authorList>
    </citation>
    <scope>NUCLEOTIDE SEQUENCE [LARGE SCALE GENOMIC DNA]</scope>
    <source>
        <strain evidence="9">J115</strain>
    </source>
</reference>
<dbReference type="EMBL" id="CP034413">
    <property type="protein sequence ID" value="QCI59721.1"/>
    <property type="molecule type" value="Genomic_DNA"/>
</dbReference>
<dbReference type="Gene3D" id="1.10.1740.10">
    <property type="match status" value="1"/>
</dbReference>
<comment type="similarity">
    <text evidence="1">Belongs to the sigma-70 factor family. ECF subfamily.</text>
</comment>
<dbReference type="RefSeq" id="WP_021749532.1">
    <property type="nucleotide sequence ID" value="NZ_CP034413.3"/>
</dbReference>
<protein>
    <submittedName>
        <fullName evidence="8">Sigma-70 family RNA polymerase sigma factor</fullName>
    </submittedName>
</protein>
<dbReference type="SUPFAM" id="SSF88659">
    <property type="entry name" value="Sigma3 and sigma4 domains of RNA polymerase sigma factors"/>
    <property type="match status" value="1"/>
</dbReference>
<accession>A0A4D7AQ19</accession>
<dbReference type="AlphaFoldDB" id="A0A4D7AQ19"/>
<dbReference type="GO" id="GO:0003677">
    <property type="term" value="F:DNA binding"/>
    <property type="evidence" value="ECO:0007669"/>
    <property type="project" value="UniProtKB-KW"/>
</dbReference>
<dbReference type="Pfam" id="PF04542">
    <property type="entry name" value="Sigma70_r2"/>
    <property type="match status" value="1"/>
</dbReference>
<dbReference type="GO" id="GO:0006352">
    <property type="term" value="P:DNA-templated transcription initiation"/>
    <property type="evidence" value="ECO:0007669"/>
    <property type="project" value="InterPro"/>
</dbReference>
<evidence type="ECO:0000259" key="7">
    <source>
        <dbReference type="Pfam" id="PF08281"/>
    </source>
</evidence>
<sequence length="178" mass="20627">MEREQTWIRAIQRRNSREAAEQLIQTYYDEIYRFVYRQTGSKEDAMDLTQSVFIAVLRALPGYRAERASFRTWLYRIAANKVIDTRRKARPVSIPIQEMELPAAEDFVARVHDRALLETIEGYVSGLDPGEQAVFRLRIYGEKTFPEIAAAMGEPEAAVKSRYYRLIGRLRKEFGADG</sequence>
<dbReference type="InterPro" id="IPR013324">
    <property type="entry name" value="RNA_pol_sigma_r3/r4-like"/>
</dbReference>
<dbReference type="PANTHER" id="PTHR43133">
    <property type="entry name" value="RNA POLYMERASE ECF-TYPE SIGMA FACTO"/>
    <property type="match status" value="1"/>
</dbReference>
<dbReference type="InterPro" id="IPR039425">
    <property type="entry name" value="RNA_pol_sigma-70-like"/>
</dbReference>
<evidence type="ECO:0000256" key="3">
    <source>
        <dbReference type="ARBA" id="ARBA00023082"/>
    </source>
</evidence>
<dbReference type="Pfam" id="PF08281">
    <property type="entry name" value="Sigma70_r4_2"/>
    <property type="match status" value="1"/>
</dbReference>
<organism evidence="8 9">
    <name type="scientific">Dysosmobacter welbionis</name>
    <dbReference type="NCBI Taxonomy" id="2093857"/>
    <lineage>
        <taxon>Bacteria</taxon>
        <taxon>Bacillati</taxon>
        <taxon>Bacillota</taxon>
        <taxon>Clostridia</taxon>
        <taxon>Eubacteriales</taxon>
        <taxon>Oscillospiraceae</taxon>
        <taxon>Dysosmobacter</taxon>
    </lineage>
</organism>
<dbReference type="InterPro" id="IPR013249">
    <property type="entry name" value="RNA_pol_sigma70_r4_t2"/>
</dbReference>
<proteinExistence type="inferred from homology"/>
<dbReference type="SUPFAM" id="SSF88946">
    <property type="entry name" value="Sigma2 domain of RNA polymerase sigma factors"/>
    <property type="match status" value="1"/>
</dbReference>
<evidence type="ECO:0000256" key="4">
    <source>
        <dbReference type="ARBA" id="ARBA00023125"/>
    </source>
</evidence>
<dbReference type="GO" id="GO:0016987">
    <property type="term" value="F:sigma factor activity"/>
    <property type="evidence" value="ECO:0007669"/>
    <property type="project" value="UniProtKB-KW"/>
</dbReference>
<keyword evidence="5" id="KW-0804">Transcription</keyword>
<name>A0A4D7AQ19_9FIRM</name>
<dbReference type="InterPro" id="IPR007627">
    <property type="entry name" value="RNA_pol_sigma70_r2"/>
</dbReference>